<name>A0ACC3DKM3_9PEZI</name>
<proteinExistence type="predicted"/>
<gene>
    <name evidence="1" type="ORF">LTS18_011311</name>
</gene>
<dbReference type="EMBL" id="JAWDJW010003256">
    <property type="protein sequence ID" value="KAK3077062.1"/>
    <property type="molecule type" value="Genomic_DNA"/>
</dbReference>
<evidence type="ECO:0000313" key="2">
    <source>
        <dbReference type="Proteomes" id="UP001186974"/>
    </source>
</evidence>
<reference evidence="1" key="1">
    <citation type="submission" date="2024-09" db="EMBL/GenBank/DDBJ databases">
        <title>Black Yeasts Isolated from many extreme environments.</title>
        <authorList>
            <person name="Coleine C."/>
            <person name="Stajich J.E."/>
            <person name="Selbmann L."/>
        </authorList>
    </citation>
    <scope>NUCLEOTIDE SEQUENCE</scope>
    <source>
        <strain evidence="1">CCFEE 5737</strain>
    </source>
</reference>
<comment type="caution">
    <text evidence="1">The sequence shown here is derived from an EMBL/GenBank/DDBJ whole genome shotgun (WGS) entry which is preliminary data.</text>
</comment>
<keyword evidence="2" id="KW-1185">Reference proteome</keyword>
<protein>
    <submittedName>
        <fullName evidence="1">Uncharacterized protein</fullName>
    </submittedName>
</protein>
<organism evidence="1 2">
    <name type="scientific">Coniosporium uncinatum</name>
    <dbReference type="NCBI Taxonomy" id="93489"/>
    <lineage>
        <taxon>Eukaryota</taxon>
        <taxon>Fungi</taxon>
        <taxon>Dikarya</taxon>
        <taxon>Ascomycota</taxon>
        <taxon>Pezizomycotina</taxon>
        <taxon>Dothideomycetes</taxon>
        <taxon>Dothideomycetes incertae sedis</taxon>
        <taxon>Coniosporium</taxon>
    </lineage>
</organism>
<dbReference type="Proteomes" id="UP001186974">
    <property type="component" value="Unassembled WGS sequence"/>
</dbReference>
<evidence type="ECO:0000313" key="1">
    <source>
        <dbReference type="EMBL" id="KAK3077062.1"/>
    </source>
</evidence>
<accession>A0ACC3DKM3</accession>
<feature type="non-terminal residue" evidence="1">
    <location>
        <position position="1"/>
    </location>
</feature>
<sequence>GSPDAAWIWTGSDTGTKVGASLGPSPLETIVRTTNGVAADGSRTVTSASVQQETSTWDGWARVERMLVRLNEEQQAHTNQRTSYYHQPPHNTGKRLQLAPPENTLAPMTSGPGATPGGTSRISIANII</sequence>